<proteinExistence type="predicted"/>
<dbReference type="EMBL" id="JATN01000321">
    <property type="protein sequence ID" value="EUC59041.1"/>
    <property type="molecule type" value="Genomic_DNA"/>
</dbReference>
<gene>
    <name evidence="1" type="ORF">RSOL_294320</name>
</gene>
<organism evidence="1 2">
    <name type="scientific">Rhizoctonia solani AG-3 Rhs1AP</name>
    <dbReference type="NCBI Taxonomy" id="1086054"/>
    <lineage>
        <taxon>Eukaryota</taxon>
        <taxon>Fungi</taxon>
        <taxon>Dikarya</taxon>
        <taxon>Basidiomycota</taxon>
        <taxon>Agaricomycotina</taxon>
        <taxon>Agaricomycetes</taxon>
        <taxon>Cantharellales</taxon>
        <taxon>Ceratobasidiaceae</taxon>
        <taxon>Rhizoctonia</taxon>
    </lineage>
</organism>
<dbReference type="Proteomes" id="UP000030108">
    <property type="component" value="Unassembled WGS sequence"/>
</dbReference>
<evidence type="ECO:0000313" key="2">
    <source>
        <dbReference type="Proteomes" id="UP000030108"/>
    </source>
</evidence>
<protein>
    <submittedName>
        <fullName evidence="1">Uncharacterized protein</fullName>
    </submittedName>
</protein>
<dbReference type="AlphaFoldDB" id="A0A0A1UKV8"/>
<accession>A0A0A1UKV8</accession>
<reference evidence="2" key="1">
    <citation type="journal article" date="2014" name="Genome Announc.">
        <title>Draft genome sequence of the plant-pathogenic soil fungus Rhizoctonia solani anastomosis group 3 strain Rhs1AP.</title>
        <authorList>
            <person name="Cubeta M.A."/>
            <person name="Thomas E."/>
            <person name="Dean R.A."/>
            <person name="Jabaji S."/>
            <person name="Neate S.M."/>
            <person name="Tavantzis S."/>
            <person name="Toda T."/>
            <person name="Vilgalys R."/>
            <person name="Bharathan N."/>
            <person name="Fedorova-Abrams N."/>
            <person name="Pakala S.B."/>
            <person name="Pakala S.M."/>
            <person name="Zafar N."/>
            <person name="Joardar V."/>
            <person name="Losada L."/>
            <person name="Nierman W.C."/>
        </authorList>
    </citation>
    <scope>NUCLEOTIDE SEQUENCE [LARGE SCALE GENOMIC DNA]</scope>
    <source>
        <strain evidence="2">AG-3</strain>
    </source>
</reference>
<sequence length="84" mass="9354">MGSKRQRALTPRTQLVAHHPRNLTNLSHSAYGSTHRPAPSIPHAQLRADSPRRALQQASLLPHAIYRLLASSPHRKGRGRKQVS</sequence>
<evidence type="ECO:0000313" key="1">
    <source>
        <dbReference type="EMBL" id="EUC59041.1"/>
    </source>
</evidence>
<comment type="caution">
    <text evidence="1">The sequence shown here is derived from an EMBL/GenBank/DDBJ whole genome shotgun (WGS) entry which is preliminary data.</text>
</comment>
<name>A0A0A1UKV8_9AGAM</name>